<dbReference type="CDD" id="cd14273">
    <property type="entry name" value="UBA_TAP-C_like"/>
    <property type="match status" value="1"/>
</dbReference>
<name>A0AAV7Z739_9EUKA</name>
<feature type="compositionally biased region" description="Basic and acidic residues" evidence="1">
    <location>
        <begin position="134"/>
        <end position="163"/>
    </location>
</feature>
<dbReference type="Proteomes" id="UP001146793">
    <property type="component" value="Unassembled WGS sequence"/>
</dbReference>
<protein>
    <submittedName>
        <fullName evidence="2">F-box domain leucine-rich repeat domain l domain-like protein-related</fullName>
    </submittedName>
</protein>
<dbReference type="EMBL" id="JANTQA010000036">
    <property type="protein sequence ID" value="KAJ3436425.1"/>
    <property type="molecule type" value="Genomic_DNA"/>
</dbReference>
<proteinExistence type="predicted"/>
<feature type="compositionally biased region" description="Basic and acidic residues" evidence="1">
    <location>
        <begin position="109"/>
        <end position="127"/>
    </location>
</feature>
<reference evidence="2" key="1">
    <citation type="submission" date="2022-08" db="EMBL/GenBank/DDBJ databases">
        <title>Novel sulphate-reducing endosymbionts in the free-living metamonad Anaeramoeba.</title>
        <authorList>
            <person name="Jerlstrom-Hultqvist J."/>
            <person name="Cepicka I."/>
            <person name="Gallot-Lavallee L."/>
            <person name="Salas-Leiva D."/>
            <person name="Curtis B.A."/>
            <person name="Zahonova K."/>
            <person name="Pipaliya S."/>
            <person name="Dacks J."/>
            <person name="Roger A.J."/>
        </authorList>
    </citation>
    <scope>NUCLEOTIDE SEQUENCE</scope>
    <source>
        <strain evidence="2">Busselton2</strain>
    </source>
</reference>
<dbReference type="AlphaFoldDB" id="A0AAV7Z739"/>
<organism evidence="2 3">
    <name type="scientific">Anaeramoeba flamelloides</name>
    <dbReference type="NCBI Taxonomy" id="1746091"/>
    <lineage>
        <taxon>Eukaryota</taxon>
        <taxon>Metamonada</taxon>
        <taxon>Anaeramoebidae</taxon>
        <taxon>Anaeramoeba</taxon>
    </lineage>
</organism>
<feature type="region of interest" description="Disordered" evidence="1">
    <location>
        <begin position="84"/>
        <end position="163"/>
    </location>
</feature>
<evidence type="ECO:0000313" key="3">
    <source>
        <dbReference type="Proteomes" id="UP001146793"/>
    </source>
</evidence>
<sequence length="268" mass="31321">MLNLIQITSLQEEKKSVLLNNFRQQTGSSLTDALSYLDVCNWDYQFSVGVFGLLGLKNASRSKTNFKKLNDSLVEMNEFFVPQSSEGEVQVQEGEEEGEGSMGFTQRKRTFETIYEEKNSSPKEQKIMIRSKTKIQEQKSKNKETKPKKDEQEEEPEAKNVPKISEEERLRKLDKLQNILSHGFLNWDKRLRAIIEYDPELIIGYPHHLKTKKQITVKKKIFELLSKYSTKQVSKKNLQRGVHSFLAKFGFRNETKHNHNVMIFRSKK</sequence>
<evidence type="ECO:0000313" key="2">
    <source>
        <dbReference type="EMBL" id="KAJ3436425.1"/>
    </source>
</evidence>
<accession>A0AAV7Z739</accession>
<comment type="caution">
    <text evidence="2">The sequence shown here is derived from an EMBL/GenBank/DDBJ whole genome shotgun (WGS) entry which is preliminary data.</text>
</comment>
<gene>
    <name evidence="2" type="ORF">M0812_18483</name>
</gene>
<evidence type="ECO:0000256" key="1">
    <source>
        <dbReference type="SAM" id="MobiDB-lite"/>
    </source>
</evidence>